<evidence type="ECO:0000313" key="2">
    <source>
        <dbReference type="Proteomes" id="UP000008460"/>
    </source>
</evidence>
<organism evidence="1 2">
    <name type="scientific">Cellulomonas fimi (strain ATCC 484 / DSM 20113 / JCM 1341 / CCUG 24087 / LMG 16345 / NBRC 15513 / NCIMB 8980 / NCTC 7547 / NRS-133)</name>
    <dbReference type="NCBI Taxonomy" id="590998"/>
    <lineage>
        <taxon>Bacteria</taxon>
        <taxon>Bacillati</taxon>
        <taxon>Actinomycetota</taxon>
        <taxon>Actinomycetes</taxon>
        <taxon>Micrococcales</taxon>
        <taxon>Cellulomonadaceae</taxon>
        <taxon>Cellulomonas</taxon>
    </lineage>
</organism>
<name>F4H3C3_CELFA</name>
<sequence>MDTREARTLTATTAVMCRMPACPATRGPLA</sequence>
<reference evidence="1 2" key="1">
    <citation type="submission" date="2011-04" db="EMBL/GenBank/DDBJ databases">
        <title>Complete sequence of Cellulomonas fimi ATCC 484.</title>
        <authorList>
            <consortium name="US DOE Joint Genome Institute"/>
            <person name="Lucas S."/>
            <person name="Han J."/>
            <person name="Lapidus A."/>
            <person name="Cheng J.-F."/>
            <person name="Goodwin L."/>
            <person name="Pitluck S."/>
            <person name="Peters L."/>
            <person name="Chertkov O."/>
            <person name="Detter J.C."/>
            <person name="Han C."/>
            <person name="Tapia R."/>
            <person name="Land M."/>
            <person name="Hauser L."/>
            <person name="Kyrpides N."/>
            <person name="Ivanova N."/>
            <person name="Ovchinnikova G."/>
            <person name="Pagani I."/>
            <person name="Mead D."/>
            <person name="Brumm P."/>
            <person name="Woyke T."/>
        </authorList>
    </citation>
    <scope>NUCLEOTIDE SEQUENCE [LARGE SCALE GENOMIC DNA]</scope>
    <source>
        <strain evidence="2">ATCC 484 / DSM 20113 / JCM 1341 / NBRC 15513 / NCIMB 8980 / NCTC 7547</strain>
    </source>
</reference>
<proteinExistence type="predicted"/>
<dbReference type="Proteomes" id="UP000008460">
    <property type="component" value="Chromosome"/>
</dbReference>
<dbReference type="AlphaFoldDB" id="F4H3C3"/>
<evidence type="ECO:0000313" key="1">
    <source>
        <dbReference type="EMBL" id="AEE45344.1"/>
    </source>
</evidence>
<dbReference type="EMBL" id="CP002666">
    <property type="protein sequence ID" value="AEE45344.1"/>
    <property type="molecule type" value="Genomic_DNA"/>
</dbReference>
<protein>
    <submittedName>
        <fullName evidence="1">Uncharacterized protein</fullName>
    </submittedName>
</protein>
<dbReference type="HOGENOM" id="CLU_3402747_0_0_11"/>
<dbReference type="KEGG" id="cfi:Celf_1209"/>
<gene>
    <name evidence="1" type="ordered locus">Celf_1209</name>
</gene>
<accession>F4H3C3</accession>
<keyword evidence="2" id="KW-1185">Reference proteome</keyword>